<dbReference type="GO" id="GO:0000776">
    <property type="term" value="C:kinetochore"/>
    <property type="evidence" value="ECO:0007669"/>
    <property type="project" value="TreeGrafter"/>
</dbReference>
<feature type="region of interest" description="Disordered" evidence="10">
    <location>
        <begin position="23"/>
        <end position="55"/>
    </location>
</feature>
<evidence type="ECO:0000256" key="9">
    <source>
        <dbReference type="SAM" id="Coils"/>
    </source>
</evidence>
<feature type="compositionally biased region" description="Basic and acidic residues" evidence="10">
    <location>
        <begin position="36"/>
        <end position="53"/>
    </location>
</feature>
<dbReference type="GO" id="GO:0007059">
    <property type="term" value="P:chromosome segregation"/>
    <property type="evidence" value="ECO:0007669"/>
    <property type="project" value="UniProtKB-KW"/>
</dbReference>
<dbReference type="GO" id="GO:0051301">
    <property type="term" value="P:cell division"/>
    <property type="evidence" value="ECO:0007669"/>
    <property type="project" value="UniProtKB-KW"/>
</dbReference>
<evidence type="ECO:0000256" key="7">
    <source>
        <dbReference type="ARBA" id="ARBA00023306"/>
    </source>
</evidence>
<dbReference type="RefSeq" id="XP_054856228.1">
    <property type="nucleotide sequence ID" value="XM_055000253.1"/>
</dbReference>
<evidence type="ECO:0000256" key="10">
    <source>
        <dbReference type="SAM" id="MobiDB-lite"/>
    </source>
</evidence>
<keyword evidence="11" id="KW-1185">Reference proteome</keyword>
<evidence type="ECO:0000256" key="2">
    <source>
        <dbReference type="ARBA" id="ARBA00010845"/>
    </source>
</evidence>
<keyword evidence="5" id="KW-0159">Chromosome partition</keyword>
<evidence type="ECO:0000313" key="12">
    <source>
        <dbReference type="RefSeq" id="XP_054856228.1"/>
    </source>
</evidence>
<feature type="region of interest" description="Disordered" evidence="10">
    <location>
        <begin position="723"/>
        <end position="746"/>
    </location>
</feature>
<dbReference type="CTD" id="151246"/>
<dbReference type="GeneID" id="129343870"/>
<sequence>MPVTLALPTCTPRPRGLLLQEARQSRGKRGVSHVTPFERRPVDPRKQKRRVGETAENTIGLSQQDGLKMPNQDPMETSSLFALSEIRQRMKEKKNGALKTTKMNASIAAKIRTKAINNSSIIKVTLKQNNKALALALNVAKREAQKLTKEKMLLQKEVKLGDFEKARLRQKLSAVANFFVRMRHKHNEYIEELQQFMNSHLQDIIEPGSPSESTSCSLLLSDGRLGTADTTDSPDDDNRPVRMAPKPMRIPLFLDNNGKCDKRTGNVAPARQSVLPLKIPALDVDDPLKREADPAVKKSSSTCVIDEPLASKERNGQHSSEADGTALALDLGAIFGGDPSSIPQSSRSCSLSMPNNNNLGQHTEMTRSYSDQTVVSLGHVTERRKRTTGFSASFKDLSWMEPSDNGPLVGLEPPKEMESAESSQLGELVMLKAPNESHEKIKANEAKALKKISMGTTGRVSSTSKSKGRLDNCNKGEVPNTTQPKAQGSNQMIVSKSTEVSAQVDRLEKVQPLNSCGQKERQNSRSLYTTVGPSTIHAASPCRNVEVASQCFGKTEGCGKMSVIDLALPQTGCASLIQEPKNKAPVLKSDPLSQSQRPESLSLLGSPPPAFPVLLDDAFSDGECRKFCKTIPKIWGFSTVQESSSSCLEKTCRGIRSQVTDLMKEDSKPKANKKTHAKKNVMDLTTDLHYMAKAAKGQKSPASSCAFPKNSAVFNTNDAKLVPSSRQEKTMQEAPAESSPNTSPHLNENKILKDLTNAAQSLCHSTFLEELPIRRGKRERKPVTYEEPKLNRKLRRGDPFANSDFFSCPIYKTRKKKMTKSEGIS</sequence>
<comment type="subcellular location">
    <subcellularLocation>
        <location evidence="1">Chromosome</location>
        <location evidence="1">Centromere</location>
    </subcellularLocation>
</comment>
<dbReference type="AlphaFoldDB" id="A0AA97KG83"/>
<feature type="region of interest" description="Disordered" evidence="10">
    <location>
        <begin position="223"/>
        <end position="244"/>
    </location>
</feature>
<feature type="region of interest" description="Disordered" evidence="10">
    <location>
        <begin position="585"/>
        <end position="606"/>
    </location>
</feature>
<protein>
    <submittedName>
        <fullName evidence="12">Shugoshin 2</fullName>
    </submittedName>
</protein>
<evidence type="ECO:0000313" key="11">
    <source>
        <dbReference type="Proteomes" id="UP001190640"/>
    </source>
</evidence>
<dbReference type="PANTHER" id="PTHR21577">
    <property type="entry name" value="SHUGOSHIN"/>
    <property type="match status" value="1"/>
</dbReference>
<accession>A0AA97KG83</accession>
<name>A0AA97KG83_EUBMA</name>
<dbReference type="GO" id="GO:0051177">
    <property type="term" value="P:meiotic sister chromatid cohesion"/>
    <property type="evidence" value="ECO:0007669"/>
    <property type="project" value="TreeGrafter"/>
</dbReference>
<keyword evidence="7" id="KW-0131">Cell cycle</keyword>
<evidence type="ECO:0000256" key="8">
    <source>
        <dbReference type="ARBA" id="ARBA00023328"/>
    </source>
</evidence>
<dbReference type="InterPro" id="IPR038889">
    <property type="entry name" value="Shugoshin1/2"/>
</dbReference>
<evidence type="ECO:0000256" key="3">
    <source>
        <dbReference type="ARBA" id="ARBA00022454"/>
    </source>
</evidence>
<dbReference type="Proteomes" id="UP001190640">
    <property type="component" value="Chromosome 16"/>
</dbReference>
<feature type="region of interest" description="Disordered" evidence="10">
    <location>
        <begin position="453"/>
        <end position="489"/>
    </location>
</feature>
<feature type="coiled-coil region" evidence="9">
    <location>
        <begin position="130"/>
        <end position="157"/>
    </location>
</feature>
<evidence type="ECO:0000256" key="1">
    <source>
        <dbReference type="ARBA" id="ARBA00004584"/>
    </source>
</evidence>
<evidence type="ECO:0000256" key="6">
    <source>
        <dbReference type="ARBA" id="ARBA00023054"/>
    </source>
</evidence>
<keyword evidence="6 9" id="KW-0175">Coiled coil</keyword>
<keyword evidence="3" id="KW-0158">Chromosome</keyword>
<keyword evidence="8" id="KW-0137">Centromere</keyword>
<keyword evidence="4" id="KW-0132">Cell division</keyword>
<feature type="compositionally biased region" description="Polar residues" evidence="10">
    <location>
        <begin position="454"/>
        <end position="465"/>
    </location>
</feature>
<reference evidence="12" key="1">
    <citation type="submission" date="2025-08" db="UniProtKB">
        <authorList>
            <consortium name="RefSeq"/>
        </authorList>
    </citation>
    <scope>IDENTIFICATION</scope>
    <source>
        <tissue evidence="12">Blood</tissue>
    </source>
</reference>
<dbReference type="PANTHER" id="PTHR21577:SF3">
    <property type="entry name" value="SHUGOSHIN 1-RELATED"/>
    <property type="match status" value="1"/>
</dbReference>
<organism evidence="11 12">
    <name type="scientific">Eublepharis macularius</name>
    <name type="common">Leopard gecko</name>
    <name type="synonym">Cyrtodactylus macularius</name>
    <dbReference type="NCBI Taxonomy" id="481883"/>
    <lineage>
        <taxon>Eukaryota</taxon>
        <taxon>Metazoa</taxon>
        <taxon>Chordata</taxon>
        <taxon>Craniata</taxon>
        <taxon>Vertebrata</taxon>
        <taxon>Euteleostomi</taxon>
        <taxon>Lepidosauria</taxon>
        <taxon>Squamata</taxon>
        <taxon>Bifurcata</taxon>
        <taxon>Gekkota</taxon>
        <taxon>Eublepharidae</taxon>
        <taxon>Eublepharinae</taxon>
        <taxon>Eublepharis</taxon>
    </lineage>
</organism>
<proteinExistence type="inferred from homology"/>
<gene>
    <name evidence="12" type="primary">SGO2</name>
</gene>
<dbReference type="KEGG" id="emc:129343870"/>
<feature type="compositionally biased region" description="Polar residues" evidence="10">
    <location>
        <begin position="479"/>
        <end position="489"/>
    </location>
</feature>
<comment type="similarity">
    <text evidence="2">Belongs to the shugoshin family.</text>
</comment>
<feature type="region of interest" description="Disordered" evidence="10">
    <location>
        <begin position="291"/>
        <end position="322"/>
    </location>
</feature>
<evidence type="ECO:0000256" key="4">
    <source>
        <dbReference type="ARBA" id="ARBA00022618"/>
    </source>
</evidence>
<evidence type="ECO:0000256" key="5">
    <source>
        <dbReference type="ARBA" id="ARBA00022829"/>
    </source>
</evidence>